<dbReference type="OrthoDB" id="9796486at2"/>
<dbReference type="Proteomes" id="UP000292307">
    <property type="component" value="Chromosome"/>
</dbReference>
<gene>
    <name evidence="3" type="ORF">EYF70_22135</name>
    <name evidence="2" type="ORF">GCM10007387_58740</name>
</gene>
<dbReference type="EMBL" id="BMWV01000025">
    <property type="protein sequence ID" value="GGY68927.1"/>
    <property type="molecule type" value="Genomic_DNA"/>
</dbReference>
<dbReference type="PANTHER" id="PTHR42815">
    <property type="entry name" value="FAD-BINDING, PUTATIVE (AFU_ORTHOLOGUE AFUA_6G07600)-RELATED"/>
    <property type="match status" value="1"/>
</dbReference>
<accession>A0A411X2Y9</accession>
<dbReference type="Gene3D" id="2.30.110.10">
    <property type="entry name" value="Electron Transport, Fmn-binding Protein, Chain A"/>
    <property type="match status" value="2"/>
</dbReference>
<sequence>MNETTAFHDGERRMQVLAGETAIADRNIAGLSDSVIGGARPFIAKQSMAVLASTDARGAVWASVVFGKPGFLHTDDGHAIAIDVPYKDRDLADPLWENMAAQADLGMLFIELGSRRRYRVNGTVQRLDSLGAGVAIREAYPNCPKYIQRRHLRQIGESKLPVQAAHGTVLRGAVAEIATRADTLFVASRHDRAGADASHRGGQPGFVELVDDTTLRIPDYHGNSLFNTLGNIAADGRAGLCILDFTHGQVLQLTGTAAVLWNQDDPHGETGGTRRYWEFKVQQWILRDLPHAMEWEYLDASPFNPAVRHAEPDTGNTP</sequence>
<dbReference type="InterPro" id="IPR011576">
    <property type="entry name" value="Pyridox_Oxase_N"/>
</dbReference>
<reference evidence="2" key="3">
    <citation type="submission" date="2022-12" db="EMBL/GenBank/DDBJ databases">
        <authorList>
            <person name="Sun Q."/>
            <person name="Kim S."/>
        </authorList>
    </citation>
    <scope>NUCLEOTIDE SEQUENCE</scope>
    <source>
        <strain evidence="2">KCTC 12343</strain>
    </source>
</reference>
<dbReference type="EMBL" id="CP036401">
    <property type="protein sequence ID" value="QBI03225.1"/>
    <property type="molecule type" value="Genomic_DNA"/>
</dbReference>
<evidence type="ECO:0000313" key="4">
    <source>
        <dbReference type="Proteomes" id="UP000292307"/>
    </source>
</evidence>
<protein>
    <submittedName>
        <fullName evidence="2">Pyridoxamine 5'-phosphate oxidase</fullName>
    </submittedName>
</protein>
<dbReference type="SUPFAM" id="SSF50475">
    <property type="entry name" value="FMN-binding split barrel"/>
    <property type="match status" value="2"/>
</dbReference>
<dbReference type="Proteomes" id="UP000628442">
    <property type="component" value="Unassembled WGS sequence"/>
</dbReference>
<dbReference type="AlphaFoldDB" id="A0A411X2Y9"/>
<reference evidence="3 4" key="2">
    <citation type="submission" date="2019-02" db="EMBL/GenBank/DDBJ databases">
        <title>Draft Genome Sequences of Six Type Strains of the Genus Massilia.</title>
        <authorList>
            <person name="Miess H."/>
            <person name="Frediansyhah A."/>
            <person name="Gross H."/>
        </authorList>
    </citation>
    <scope>NUCLEOTIDE SEQUENCE [LARGE SCALE GENOMIC DNA]</scope>
    <source>
        <strain evidence="3 4">DSM 17472</strain>
    </source>
</reference>
<dbReference type="Pfam" id="PF01243">
    <property type="entry name" value="PNPOx_N"/>
    <property type="match status" value="1"/>
</dbReference>
<organism evidence="2 5">
    <name type="scientific">Pseudoduganella albidiflava</name>
    <dbReference type="NCBI Taxonomy" id="321983"/>
    <lineage>
        <taxon>Bacteria</taxon>
        <taxon>Pseudomonadati</taxon>
        <taxon>Pseudomonadota</taxon>
        <taxon>Betaproteobacteria</taxon>
        <taxon>Burkholderiales</taxon>
        <taxon>Oxalobacteraceae</taxon>
        <taxon>Telluria group</taxon>
        <taxon>Pseudoduganella</taxon>
    </lineage>
</organism>
<evidence type="ECO:0000313" key="5">
    <source>
        <dbReference type="Proteomes" id="UP000628442"/>
    </source>
</evidence>
<name>A0A411X2Y9_9BURK</name>
<evidence type="ECO:0000313" key="3">
    <source>
        <dbReference type="EMBL" id="QBI03225.1"/>
    </source>
</evidence>
<keyword evidence="4" id="KW-1185">Reference proteome</keyword>
<evidence type="ECO:0000259" key="1">
    <source>
        <dbReference type="Pfam" id="PF01243"/>
    </source>
</evidence>
<dbReference type="PANTHER" id="PTHR42815:SF2">
    <property type="entry name" value="FAD-BINDING, PUTATIVE (AFU_ORTHOLOGUE AFUA_6G07600)-RELATED"/>
    <property type="match status" value="1"/>
</dbReference>
<proteinExistence type="predicted"/>
<reference evidence="2" key="1">
    <citation type="journal article" date="2014" name="Int. J. Syst. Evol. Microbiol.">
        <title>Complete genome sequence of Corynebacterium casei LMG S-19264T (=DSM 44701T), isolated from a smear-ripened cheese.</title>
        <authorList>
            <consortium name="US DOE Joint Genome Institute (JGI-PGF)"/>
            <person name="Walter F."/>
            <person name="Albersmeier A."/>
            <person name="Kalinowski J."/>
            <person name="Ruckert C."/>
        </authorList>
    </citation>
    <scope>NUCLEOTIDE SEQUENCE</scope>
    <source>
        <strain evidence="2">KCTC 12343</strain>
    </source>
</reference>
<dbReference type="InterPro" id="IPR012349">
    <property type="entry name" value="Split_barrel_FMN-bd"/>
</dbReference>
<feature type="domain" description="Pyridoxamine 5'-phosphate oxidase N-terminal" evidence="1">
    <location>
        <begin position="40"/>
        <end position="128"/>
    </location>
</feature>
<evidence type="ECO:0000313" key="2">
    <source>
        <dbReference type="EMBL" id="GGY68927.1"/>
    </source>
</evidence>
<dbReference type="RefSeq" id="WP_131147328.1">
    <property type="nucleotide sequence ID" value="NZ_BMWV01000025.1"/>
</dbReference>